<dbReference type="AlphaFoldDB" id="A0A382VPQ7"/>
<gene>
    <name evidence="1" type="ORF">METZ01_LOCUS401420</name>
</gene>
<accession>A0A382VPQ7</accession>
<reference evidence="1" key="1">
    <citation type="submission" date="2018-05" db="EMBL/GenBank/DDBJ databases">
        <authorList>
            <person name="Lanie J.A."/>
            <person name="Ng W.-L."/>
            <person name="Kazmierczak K.M."/>
            <person name="Andrzejewski T.M."/>
            <person name="Davidsen T.M."/>
            <person name="Wayne K.J."/>
            <person name="Tettelin H."/>
            <person name="Glass J.I."/>
            <person name="Rusch D."/>
            <person name="Podicherti R."/>
            <person name="Tsui H.-C.T."/>
            <person name="Winkler M.E."/>
        </authorList>
    </citation>
    <scope>NUCLEOTIDE SEQUENCE</scope>
</reference>
<protein>
    <submittedName>
        <fullName evidence="1">Uncharacterized protein</fullName>
    </submittedName>
</protein>
<name>A0A382VPQ7_9ZZZZ</name>
<dbReference type="EMBL" id="UINC01153704">
    <property type="protein sequence ID" value="SVD48566.1"/>
    <property type="molecule type" value="Genomic_DNA"/>
</dbReference>
<sequence>MFILGKRYVRIWSPESQDRNTTANKIIVFWLFIMAGFQFKKGCEFRGSLL</sequence>
<evidence type="ECO:0000313" key="1">
    <source>
        <dbReference type="EMBL" id="SVD48566.1"/>
    </source>
</evidence>
<organism evidence="1">
    <name type="scientific">marine metagenome</name>
    <dbReference type="NCBI Taxonomy" id="408172"/>
    <lineage>
        <taxon>unclassified sequences</taxon>
        <taxon>metagenomes</taxon>
        <taxon>ecological metagenomes</taxon>
    </lineage>
</organism>
<proteinExistence type="predicted"/>